<reference evidence="2" key="1">
    <citation type="submission" date="2015-04" db="EMBL/GenBank/DDBJ databases">
        <authorList>
            <consortium name="Pathogen Informatics"/>
        </authorList>
    </citation>
    <scope>NUCLEOTIDE SEQUENCE [LARGE SCALE GENOMIC DNA]</scope>
    <source>
        <strain evidence="2">8A</strain>
    </source>
</reference>
<dbReference type="InterPro" id="IPR002121">
    <property type="entry name" value="HRDC_dom"/>
</dbReference>
<keyword evidence="3" id="KW-1185">Reference proteome</keyword>
<dbReference type="AlphaFoldDB" id="A0A1J1GT75"/>
<evidence type="ECO:0000259" key="1">
    <source>
        <dbReference type="PROSITE" id="PS50967"/>
    </source>
</evidence>
<dbReference type="RefSeq" id="XP_028528498.1">
    <property type="nucleotide sequence ID" value="XM_028671891.1"/>
</dbReference>
<name>A0A1J1GT75_PLAGA</name>
<feature type="domain" description="HRDC" evidence="1">
    <location>
        <begin position="173"/>
        <end position="250"/>
    </location>
</feature>
<dbReference type="GO" id="GO:0003676">
    <property type="term" value="F:nucleic acid binding"/>
    <property type="evidence" value="ECO:0007669"/>
    <property type="project" value="InterPro"/>
</dbReference>
<dbReference type="PROSITE" id="PS50967">
    <property type="entry name" value="HRDC"/>
    <property type="match status" value="1"/>
</dbReference>
<dbReference type="Pfam" id="PF00570">
    <property type="entry name" value="HRDC"/>
    <property type="match status" value="1"/>
</dbReference>
<accession>A0A1J1GT75</accession>
<dbReference type="OrthoDB" id="382111at2759"/>
<dbReference type="Proteomes" id="UP000220797">
    <property type="component" value="Unassembled WGS sequence"/>
</dbReference>
<proteinExistence type="predicted"/>
<dbReference type="SUPFAM" id="SSF47819">
    <property type="entry name" value="HRDC-like"/>
    <property type="match status" value="1"/>
</dbReference>
<evidence type="ECO:0000313" key="3">
    <source>
        <dbReference type="Proteomes" id="UP000220797"/>
    </source>
</evidence>
<dbReference type="InterPro" id="IPR010997">
    <property type="entry name" value="HRDC-like_sf"/>
</dbReference>
<evidence type="ECO:0000313" key="2">
    <source>
        <dbReference type="EMBL" id="CRG95690.1"/>
    </source>
</evidence>
<dbReference type="Gene3D" id="1.10.150.80">
    <property type="entry name" value="HRDC domain"/>
    <property type="match status" value="1"/>
</dbReference>
<organism evidence="2 3">
    <name type="scientific">Plasmodium gallinaceum</name>
    <dbReference type="NCBI Taxonomy" id="5849"/>
    <lineage>
        <taxon>Eukaryota</taxon>
        <taxon>Sar</taxon>
        <taxon>Alveolata</taxon>
        <taxon>Apicomplexa</taxon>
        <taxon>Aconoidasida</taxon>
        <taxon>Haemosporida</taxon>
        <taxon>Plasmodiidae</taxon>
        <taxon>Plasmodium</taxon>
        <taxon>Plasmodium (Haemamoeba)</taxon>
    </lineage>
</organism>
<dbReference type="InterPro" id="IPR044876">
    <property type="entry name" value="HRDC_dom_sf"/>
</dbReference>
<dbReference type="VEuPathDB" id="PlasmoDB:PGAL8A_00288700"/>
<dbReference type="EMBL" id="CVMV01000045">
    <property type="protein sequence ID" value="CRG95690.1"/>
    <property type="molecule type" value="Genomic_DNA"/>
</dbReference>
<sequence>MKKVNVINNFDEQIKSLNDNNIPYKYYNPSHNINIRNYLSSNDIKYKCKPNSYLSLNELVEFVDNLNNSKNDNINYIINDYDNSNIEIIDGKVNSNEKYIKENSENYEGFNNKNLINENNTLKLVNDTYNCHTNYTKNSNVIYTLSNEISNSSENKNIIHNKINIQTSSISNINNDNNLLKDLLKCRSTLSKKNNIKDPEKLISTKNLKLMLLHRPKSIDDIRNLNLTGFGEDKIKKYGYDFLKVFLSNY</sequence>
<protein>
    <recommendedName>
        <fullName evidence="1">HRDC domain-containing protein</fullName>
    </recommendedName>
</protein>
<gene>
    <name evidence="2" type="ORF">PGAL8A_00288700</name>
</gene>
<dbReference type="GeneID" id="39731420"/>
<comment type="caution">
    <text evidence="2">The sequence shown here is derived from an EMBL/GenBank/DDBJ whole genome shotgun (WGS) entry which is preliminary data.</text>
</comment>
<dbReference type="GO" id="GO:0000166">
    <property type="term" value="F:nucleotide binding"/>
    <property type="evidence" value="ECO:0007669"/>
    <property type="project" value="InterPro"/>
</dbReference>